<dbReference type="AlphaFoldDB" id="A0AA42I499"/>
<feature type="domain" description="DUF7660" evidence="1">
    <location>
        <begin position="13"/>
        <end position="89"/>
    </location>
</feature>
<dbReference type="Proteomes" id="UP001159329">
    <property type="component" value="Unassembled WGS sequence"/>
</dbReference>
<organism evidence="2 3">
    <name type="scientific">Acinetobacter courvalinii</name>
    <dbReference type="NCBI Taxonomy" id="280147"/>
    <lineage>
        <taxon>Bacteria</taxon>
        <taxon>Pseudomonadati</taxon>
        <taxon>Pseudomonadota</taxon>
        <taxon>Gammaproteobacteria</taxon>
        <taxon>Moraxellales</taxon>
        <taxon>Moraxellaceae</taxon>
        <taxon>Acinetobacter</taxon>
    </lineage>
</organism>
<sequence>MNNLNETVEKINTKEDFLEFTQILIEDLSLNKWENNNLADYLEGLNSWVDDMDGYFENMKDFDALEKIKKNQIDWKILAKILLAATMYE</sequence>
<protein>
    <recommendedName>
        <fullName evidence="1">DUF7660 domain-containing protein</fullName>
    </recommendedName>
</protein>
<evidence type="ECO:0000313" key="2">
    <source>
        <dbReference type="EMBL" id="MDH0562260.1"/>
    </source>
</evidence>
<comment type="caution">
    <text evidence="2">The sequence shown here is derived from an EMBL/GenBank/DDBJ whole genome shotgun (WGS) entry which is preliminary data.</text>
</comment>
<accession>A0AA42I499</accession>
<dbReference type="InterPro" id="IPR056077">
    <property type="entry name" value="DUF7660"/>
</dbReference>
<dbReference type="EMBL" id="JAOEEO010000001">
    <property type="protein sequence ID" value="MDH0562260.1"/>
    <property type="molecule type" value="Genomic_DNA"/>
</dbReference>
<reference evidence="2" key="1">
    <citation type="submission" date="2022-09" db="EMBL/GenBank/DDBJ databases">
        <title>Intensive care unit water sources are persistently colonized with multi-drug resistant bacteria and are the site of extensive horizontal gene transfer of antibiotic resistance genes.</title>
        <authorList>
            <person name="Diorio-Toth L."/>
        </authorList>
    </citation>
    <scope>NUCLEOTIDE SEQUENCE</scope>
    <source>
        <strain evidence="2">GD04005</strain>
    </source>
</reference>
<name>A0AA42I499_9GAMM</name>
<gene>
    <name evidence="2" type="ORF">N7644_01015</name>
</gene>
<proteinExistence type="predicted"/>
<evidence type="ECO:0000259" key="1">
    <source>
        <dbReference type="Pfam" id="PF24693"/>
    </source>
</evidence>
<evidence type="ECO:0000313" key="3">
    <source>
        <dbReference type="Proteomes" id="UP001159329"/>
    </source>
</evidence>
<dbReference type="RefSeq" id="WP_032866491.1">
    <property type="nucleotide sequence ID" value="NZ_JAOEEO010000001.1"/>
</dbReference>
<dbReference type="Pfam" id="PF24693">
    <property type="entry name" value="DUF7660"/>
    <property type="match status" value="1"/>
</dbReference>